<protein>
    <submittedName>
        <fullName evidence="3">Uncharacterized protein</fullName>
    </submittedName>
</protein>
<feature type="compositionally biased region" description="Basic and acidic residues" evidence="1">
    <location>
        <begin position="301"/>
        <end position="313"/>
    </location>
</feature>
<feature type="region of interest" description="Disordered" evidence="1">
    <location>
        <begin position="273"/>
        <end position="375"/>
    </location>
</feature>
<feature type="compositionally biased region" description="Low complexity" evidence="1">
    <location>
        <begin position="205"/>
        <end position="242"/>
    </location>
</feature>
<evidence type="ECO:0000256" key="2">
    <source>
        <dbReference type="SAM" id="Phobius"/>
    </source>
</evidence>
<dbReference type="Proteomes" id="UP001172102">
    <property type="component" value="Unassembled WGS sequence"/>
</dbReference>
<keyword evidence="4" id="KW-1185">Reference proteome</keyword>
<evidence type="ECO:0000256" key="1">
    <source>
        <dbReference type="SAM" id="MobiDB-lite"/>
    </source>
</evidence>
<comment type="caution">
    <text evidence="3">The sequence shown here is derived from an EMBL/GenBank/DDBJ whole genome shotgun (WGS) entry which is preliminary data.</text>
</comment>
<feature type="transmembrane region" description="Helical" evidence="2">
    <location>
        <begin position="246"/>
        <end position="268"/>
    </location>
</feature>
<evidence type="ECO:0000313" key="4">
    <source>
        <dbReference type="Proteomes" id="UP001172102"/>
    </source>
</evidence>
<organism evidence="3 4">
    <name type="scientific">Lasiosphaeris hirsuta</name>
    <dbReference type="NCBI Taxonomy" id="260670"/>
    <lineage>
        <taxon>Eukaryota</taxon>
        <taxon>Fungi</taxon>
        <taxon>Dikarya</taxon>
        <taxon>Ascomycota</taxon>
        <taxon>Pezizomycotina</taxon>
        <taxon>Sordariomycetes</taxon>
        <taxon>Sordariomycetidae</taxon>
        <taxon>Sordariales</taxon>
        <taxon>Lasiosphaeriaceae</taxon>
        <taxon>Lasiosphaeris</taxon>
    </lineage>
</organism>
<accession>A0AA39ZRP6</accession>
<feature type="compositionally biased region" description="Basic and acidic residues" evidence="1">
    <location>
        <begin position="321"/>
        <end position="347"/>
    </location>
</feature>
<evidence type="ECO:0000313" key="3">
    <source>
        <dbReference type="EMBL" id="KAK0702264.1"/>
    </source>
</evidence>
<feature type="compositionally biased region" description="Low complexity" evidence="1">
    <location>
        <begin position="170"/>
        <end position="183"/>
    </location>
</feature>
<feature type="compositionally biased region" description="Polar residues" evidence="1">
    <location>
        <begin position="185"/>
        <end position="195"/>
    </location>
</feature>
<keyword evidence="2" id="KW-1133">Transmembrane helix</keyword>
<reference evidence="3" key="1">
    <citation type="submission" date="2023-06" db="EMBL/GenBank/DDBJ databases">
        <title>Genome-scale phylogeny and comparative genomics of the fungal order Sordariales.</title>
        <authorList>
            <consortium name="Lawrence Berkeley National Laboratory"/>
            <person name="Hensen N."/>
            <person name="Bonometti L."/>
            <person name="Westerberg I."/>
            <person name="Brannstrom I.O."/>
            <person name="Guillou S."/>
            <person name="Cros-Aarteil S."/>
            <person name="Calhoun S."/>
            <person name="Haridas S."/>
            <person name="Kuo A."/>
            <person name="Mondo S."/>
            <person name="Pangilinan J."/>
            <person name="Riley R."/>
            <person name="Labutti K."/>
            <person name="Andreopoulos B."/>
            <person name="Lipzen A."/>
            <person name="Chen C."/>
            <person name="Yanf M."/>
            <person name="Daum C."/>
            <person name="Ng V."/>
            <person name="Clum A."/>
            <person name="Steindorff A."/>
            <person name="Ohm R."/>
            <person name="Martin F."/>
            <person name="Silar P."/>
            <person name="Natvig D."/>
            <person name="Lalanne C."/>
            <person name="Gautier V."/>
            <person name="Ament-Velasquez S.L."/>
            <person name="Kruys A."/>
            <person name="Hutchinson M.I."/>
            <person name="Powell A.J."/>
            <person name="Barry K."/>
            <person name="Miller A.N."/>
            <person name="Grigoriev I.V."/>
            <person name="Debuchy R."/>
            <person name="Gladieux P."/>
            <person name="Thoren M.H."/>
            <person name="Johannesson H."/>
        </authorList>
    </citation>
    <scope>NUCLEOTIDE SEQUENCE</scope>
    <source>
        <strain evidence="3">SMH4607-1</strain>
    </source>
</reference>
<dbReference type="AlphaFoldDB" id="A0AA39ZRP6"/>
<proteinExistence type="predicted"/>
<dbReference type="EMBL" id="JAUKUA010000009">
    <property type="protein sequence ID" value="KAK0702264.1"/>
    <property type="molecule type" value="Genomic_DNA"/>
</dbReference>
<sequence length="375" mass="38566">MSNSNDIFVSNGTCYSAAGKELDKSFIPCGNDAFGHQTCCGAGDNCLADNACWGIHGSGYGSSLTYMAGCTDPDYRDASCPDKKSIDQAWIALTLCDDSDGAWAPCSQVGNPTTLQPGSYCTCTDAASTTVAVKDTNTLSSLASLPQRTGESILFFPGHTPTSLPVHPETSSPGSPQGSTGSGNNVGTATQTNPHSPSPTGPGQGPTSSLASHTSSPAASQSGSASLFPSPAPEPSSSSLSSAAKAGLIGGLVGLFLLLLTIAALLLLRRHRQQSLRGRSGNTKHKPRYSDTSSMPTVPESDGHAISEADGKVARPWSMRSELEGKEIGRGSNSEERPGVPDAESRVNGHAGLSPVAELPGSEYFFGPRTGTKNE</sequence>
<keyword evidence="2" id="KW-0812">Transmembrane</keyword>
<gene>
    <name evidence="3" type="ORF">B0H67DRAFT_604567</name>
</gene>
<feature type="region of interest" description="Disordered" evidence="1">
    <location>
        <begin position="153"/>
        <end position="242"/>
    </location>
</feature>
<keyword evidence="2" id="KW-0472">Membrane</keyword>
<name>A0AA39ZRP6_9PEZI</name>